<feature type="compositionally biased region" description="Acidic residues" evidence="1">
    <location>
        <begin position="96"/>
        <end position="139"/>
    </location>
</feature>
<organism evidence="2 3">
    <name type="scientific">Chenopodium quinoa</name>
    <name type="common">Quinoa</name>
    <dbReference type="NCBI Taxonomy" id="63459"/>
    <lineage>
        <taxon>Eukaryota</taxon>
        <taxon>Viridiplantae</taxon>
        <taxon>Streptophyta</taxon>
        <taxon>Embryophyta</taxon>
        <taxon>Tracheophyta</taxon>
        <taxon>Spermatophyta</taxon>
        <taxon>Magnoliopsida</taxon>
        <taxon>eudicotyledons</taxon>
        <taxon>Gunneridae</taxon>
        <taxon>Pentapetalae</taxon>
        <taxon>Caryophyllales</taxon>
        <taxon>Chenopodiaceae</taxon>
        <taxon>Chenopodioideae</taxon>
        <taxon>Atripliceae</taxon>
        <taxon>Chenopodium</taxon>
    </lineage>
</organism>
<dbReference type="AlphaFoldDB" id="A0A803MZK5"/>
<dbReference type="OMA" id="CEDQADY"/>
<reference evidence="2" key="2">
    <citation type="submission" date="2021-03" db="UniProtKB">
        <authorList>
            <consortium name="EnsemblPlants"/>
        </authorList>
    </citation>
    <scope>IDENTIFICATION</scope>
</reference>
<reference evidence="2" key="1">
    <citation type="journal article" date="2017" name="Nature">
        <title>The genome of Chenopodium quinoa.</title>
        <authorList>
            <person name="Jarvis D.E."/>
            <person name="Ho Y.S."/>
            <person name="Lightfoot D.J."/>
            <person name="Schmoeckel S.M."/>
            <person name="Li B."/>
            <person name="Borm T.J.A."/>
            <person name="Ohyanagi H."/>
            <person name="Mineta K."/>
            <person name="Michell C.T."/>
            <person name="Saber N."/>
            <person name="Kharbatia N.M."/>
            <person name="Rupper R.R."/>
            <person name="Sharp A.R."/>
            <person name="Dally N."/>
            <person name="Boughton B.A."/>
            <person name="Woo Y.H."/>
            <person name="Gao G."/>
            <person name="Schijlen E.G.W.M."/>
            <person name="Guo X."/>
            <person name="Momin A.A."/>
            <person name="Negrao S."/>
            <person name="Al-Babili S."/>
            <person name="Gehring C."/>
            <person name="Roessner U."/>
            <person name="Jung C."/>
            <person name="Murphy K."/>
            <person name="Arold S.T."/>
            <person name="Gojobori T."/>
            <person name="van der Linden C.G."/>
            <person name="van Loo E.N."/>
            <person name="Jellen E.N."/>
            <person name="Maughan P.J."/>
            <person name="Tester M."/>
        </authorList>
    </citation>
    <scope>NUCLEOTIDE SEQUENCE [LARGE SCALE GENOMIC DNA]</scope>
    <source>
        <strain evidence="2">cv. PI 614886</strain>
    </source>
</reference>
<feature type="compositionally biased region" description="Acidic residues" evidence="1">
    <location>
        <begin position="65"/>
        <end position="76"/>
    </location>
</feature>
<dbReference type="OrthoDB" id="696786at2759"/>
<name>A0A803MZK5_CHEQI</name>
<evidence type="ECO:0008006" key="4">
    <source>
        <dbReference type="Google" id="ProtNLM"/>
    </source>
</evidence>
<dbReference type="RefSeq" id="XP_021762482.1">
    <property type="nucleotide sequence ID" value="XM_021906790.1"/>
</dbReference>
<evidence type="ECO:0000313" key="2">
    <source>
        <dbReference type="EnsemblPlants" id="AUR62037845-RA:cds"/>
    </source>
</evidence>
<proteinExistence type="predicted"/>
<dbReference type="KEGG" id="cqi:110727224"/>
<dbReference type="PANTHER" id="PTHR36899">
    <property type="entry name" value="OS04G0395700 PROTEIN"/>
    <property type="match status" value="1"/>
</dbReference>
<sequence>MADVNNCPEPTLPTKRIPDPTTDNSAIDAKRQKLEIPDNNGKDTLESLEPTPENDVVQKGKSIEEQLDPVAEEVEEEKGSNGSKAEIDRKGKGILIEEDEEEDEDDSDDDSDDSGSDEFGDELSDGSDIAEDPLAEVDLDNILPSRTRRKIINPGAYLATDLPPENSDDSDDPDA</sequence>
<dbReference type="RefSeq" id="XP_021762481.1">
    <property type="nucleotide sequence ID" value="XM_021906789.1"/>
</dbReference>
<feature type="region of interest" description="Disordered" evidence="1">
    <location>
        <begin position="1"/>
        <end position="175"/>
    </location>
</feature>
<feature type="compositionally biased region" description="Acidic residues" evidence="1">
    <location>
        <begin position="166"/>
        <end position="175"/>
    </location>
</feature>
<dbReference type="Proteomes" id="UP000596660">
    <property type="component" value="Unplaced"/>
</dbReference>
<accession>A0A803MZK5</accession>
<keyword evidence="3" id="KW-1185">Reference proteome</keyword>
<dbReference type="PANTHER" id="PTHR36899:SF3">
    <property type="entry name" value="F13K23.8 PROTEIN"/>
    <property type="match status" value="1"/>
</dbReference>
<dbReference type="EnsemblPlants" id="AUR62037845-RA">
    <property type="protein sequence ID" value="AUR62037845-RA:cds"/>
    <property type="gene ID" value="AUR62037845"/>
</dbReference>
<evidence type="ECO:0000313" key="3">
    <source>
        <dbReference type="Proteomes" id="UP000596660"/>
    </source>
</evidence>
<dbReference type="GeneID" id="110727224"/>
<dbReference type="RefSeq" id="XP_021762483.1">
    <property type="nucleotide sequence ID" value="XM_021906791.1"/>
</dbReference>
<dbReference type="Gramene" id="AUR62037845-RA">
    <property type="protein sequence ID" value="AUR62037845-RA:cds"/>
    <property type="gene ID" value="AUR62037845"/>
</dbReference>
<feature type="compositionally biased region" description="Basic and acidic residues" evidence="1">
    <location>
        <begin position="28"/>
        <end position="45"/>
    </location>
</feature>
<protein>
    <recommendedName>
        <fullName evidence="4">Histone chaperone domain-containing protein</fullName>
    </recommendedName>
</protein>
<gene>
    <name evidence="2" type="primary">LOC110727224</name>
</gene>
<evidence type="ECO:0000256" key="1">
    <source>
        <dbReference type="SAM" id="MobiDB-lite"/>
    </source>
</evidence>